<evidence type="ECO:0000313" key="3">
    <source>
        <dbReference type="Proteomes" id="UP000036513"/>
    </source>
</evidence>
<dbReference type="InterPro" id="IPR041657">
    <property type="entry name" value="HTH_17"/>
</dbReference>
<protein>
    <submittedName>
        <fullName evidence="2">Helix-turn-helix domain protein</fullName>
    </submittedName>
</protein>
<dbReference type="NCBIfam" id="TIGR01764">
    <property type="entry name" value="excise"/>
    <property type="match status" value="1"/>
</dbReference>
<dbReference type="InterPro" id="IPR010093">
    <property type="entry name" value="SinI_DNA-bd"/>
</dbReference>
<proteinExistence type="predicted"/>
<evidence type="ECO:0000259" key="1">
    <source>
        <dbReference type="Pfam" id="PF12728"/>
    </source>
</evidence>
<dbReference type="PATRIC" id="fig|37916.4.peg.7110"/>
<accession>A0A0J6VE71</accession>
<dbReference type="AlphaFoldDB" id="A0A0J6VE71"/>
<dbReference type="EMBL" id="JYNL01000069">
    <property type="protein sequence ID" value="KMO67838.1"/>
    <property type="molecule type" value="Genomic_DNA"/>
</dbReference>
<name>A0A0J6VE71_9MYCO</name>
<organism evidence="2 3">
    <name type="scientific">Mycolicibacterium chlorophenolicum</name>
    <dbReference type="NCBI Taxonomy" id="37916"/>
    <lineage>
        <taxon>Bacteria</taxon>
        <taxon>Bacillati</taxon>
        <taxon>Actinomycetota</taxon>
        <taxon>Actinomycetes</taxon>
        <taxon>Mycobacteriales</taxon>
        <taxon>Mycobacteriaceae</taxon>
        <taxon>Mycolicibacterium</taxon>
    </lineage>
</organism>
<dbReference type="RefSeq" id="WP_053083157.1">
    <property type="nucleotide sequence ID" value="NZ_JYNL01000069.1"/>
</dbReference>
<dbReference type="STRING" id="37916.MCHLDSM_07091"/>
<dbReference type="Proteomes" id="UP000036513">
    <property type="component" value="Unassembled WGS sequence"/>
</dbReference>
<reference evidence="2 3" key="1">
    <citation type="journal article" date="2015" name="Genome Biol. Evol.">
        <title>Characterization of Three Mycobacterium spp. with Potential Use in Bioremediation by Genome Sequencing and Comparative Genomics.</title>
        <authorList>
            <person name="Das S."/>
            <person name="Pettersson B.M."/>
            <person name="Behra P.R."/>
            <person name="Ramesh M."/>
            <person name="Dasgupta S."/>
            <person name="Bhattacharya A."/>
            <person name="Kirsebom L.A."/>
        </authorList>
    </citation>
    <scope>NUCLEOTIDE SEQUENCE [LARGE SCALE GENOMIC DNA]</scope>
    <source>
        <strain evidence="2 3">DSM 43826</strain>
    </source>
</reference>
<sequence>MKTIHTDGIPAEQIDALDEFAATGVGPEMRDLLQSVIDCVRAGNDLAAVSPLTVLRPAQAAERLGMSRTHLYKILDQGEIASHRVGRDRRILLRDLIVFEERRQRDRRELAERFASQNKTREGAIDELADLL</sequence>
<dbReference type="GO" id="GO:0003677">
    <property type="term" value="F:DNA binding"/>
    <property type="evidence" value="ECO:0007669"/>
    <property type="project" value="InterPro"/>
</dbReference>
<feature type="domain" description="Helix-turn-helix" evidence="1">
    <location>
        <begin position="55"/>
        <end position="103"/>
    </location>
</feature>
<evidence type="ECO:0000313" key="2">
    <source>
        <dbReference type="EMBL" id="KMO67838.1"/>
    </source>
</evidence>
<dbReference type="Pfam" id="PF12728">
    <property type="entry name" value="HTH_17"/>
    <property type="match status" value="1"/>
</dbReference>
<comment type="caution">
    <text evidence="2">The sequence shown here is derived from an EMBL/GenBank/DDBJ whole genome shotgun (WGS) entry which is preliminary data.</text>
</comment>
<keyword evidence="3" id="KW-1185">Reference proteome</keyword>
<gene>
    <name evidence="2" type="ORF">MCHLDSM_07091</name>
</gene>